<accession>A0A0D7DXK9</accession>
<dbReference type="PROSITE" id="PS51257">
    <property type="entry name" value="PROKAR_LIPOPROTEIN"/>
    <property type="match status" value="1"/>
</dbReference>
<feature type="domain" description="DUF4398" evidence="2">
    <location>
        <begin position="27"/>
        <end position="101"/>
    </location>
</feature>
<protein>
    <submittedName>
        <fullName evidence="3">Lipoprotein</fullName>
    </submittedName>
</protein>
<keyword evidence="3" id="KW-0449">Lipoprotein</keyword>
<evidence type="ECO:0000259" key="2">
    <source>
        <dbReference type="Pfam" id="PF14346"/>
    </source>
</evidence>
<dbReference type="EMBL" id="JXXD01000315">
    <property type="protein sequence ID" value="KIZ32930.1"/>
    <property type="molecule type" value="Genomic_DNA"/>
</dbReference>
<dbReference type="PATRIC" id="fig|316.110.peg.3221"/>
<comment type="caution">
    <text evidence="3">The sequence shown here is derived from an EMBL/GenBank/DDBJ whole genome shotgun (WGS) entry which is preliminary data.</text>
</comment>
<dbReference type="AlphaFoldDB" id="A0A0D7DXK9"/>
<reference evidence="3 4" key="1">
    <citation type="submission" date="2014-11" db="EMBL/GenBank/DDBJ databases">
        <title>Genomics and ecophysiology of heterotrophic nitrogen fixing bacteria isolated from estuarine surface water.</title>
        <authorList>
            <person name="Bentzon-Tilia M."/>
            <person name="Severin I."/>
            <person name="Hansen L.H."/>
            <person name="Riemann L."/>
        </authorList>
    </citation>
    <scope>NUCLEOTIDE SEQUENCE [LARGE SCALE GENOMIC DNA]</scope>
    <source>
        <strain evidence="3 4">BAL361</strain>
    </source>
</reference>
<evidence type="ECO:0000313" key="4">
    <source>
        <dbReference type="Proteomes" id="UP000032439"/>
    </source>
</evidence>
<keyword evidence="1" id="KW-0732">Signal</keyword>
<sequence>MLKRLLASPFLVLVFLTGCASDPVPTEQLRLTAQAVAQARSVGATDAYEELVLAESKLSKAQAALEAGDNREARLLAEQAELDARLAESRVLKDKRVAQIDDLNRRILRLRQLLGEVR</sequence>
<dbReference type="Pfam" id="PF14346">
    <property type="entry name" value="DUF4398"/>
    <property type="match status" value="1"/>
</dbReference>
<organism evidence="3 4">
    <name type="scientific">Stutzerimonas stutzeri</name>
    <name type="common">Pseudomonas stutzeri</name>
    <dbReference type="NCBI Taxonomy" id="316"/>
    <lineage>
        <taxon>Bacteria</taxon>
        <taxon>Pseudomonadati</taxon>
        <taxon>Pseudomonadota</taxon>
        <taxon>Gammaproteobacteria</taxon>
        <taxon>Pseudomonadales</taxon>
        <taxon>Pseudomonadaceae</taxon>
        <taxon>Stutzerimonas</taxon>
    </lineage>
</organism>
<name>A0A0D7DXK9_STUST</name>
<proteinExistence type="predicted"/>
<dbReference type="Proteomes" id="UP000032439">
    <property type="component" value="Unassembled WGS sequence"/>
</dbReference>
<evidence type="ECO:0000313" key="3">
    <source>
        <dbReference type="EMBL" id="KIZ32930.1"/>
    </source>
</evidence>
<feature type="signal peptide" evidence="1">
    <location>
        <begin position="1"/>
        <end position="20"/>
    </location>
</feature>
<evidence type="ECO:0000256" key="1">
    <source>
        <dbReference type="SAM" id="SignalP"/>
    </source>
</evidence>
<feature type="chain" id="PRO_5002318560" evidence="1">
    <location>
        <begin position="21"/>
        <end position="118"/>
    </location>
</feature>
<gene>
    <name evidence="3" type="ORF">LO50_22710</name>
</gene>
<dbReference type="InterPro" id="IPR025511">
    <property type="entry name" value="DUF4398"/>
</dbReference>
<dbReference type="Gene3D" id="1.20.1270.390">
    <property type="match status" value="1"/>
</dbReference>